<gene>
    <name evidence="1" type="ORF">METUNv1_01887</name>
</gene>
<evidence type="ECO:0000313" key="2">
    <source>
        <dbReference type="Proteomes" id="UP000005019"/>
    </source>
</evidence>
<reference evidence="1 2" key="1">
    <citation type="journal article" date="2011" name="J. Bacteriol.">
        <title>Genome sequence of Methyloversatilis universalis FAM5T, a methylotrophic representative of the order Rhodocyclales.</title>
        <authorList>
            <person name="Kittichotirat W."/>
            <person name="Good N.M."/>
            <person name="Hall R."/>
            <person name="Bringel F."/>
            <person name="Lajus A."/>
            <person name="Medigue C."/>
            <person name="Smalley N.E."/>
            <person name="Beck D."/>
            <person name="Bumgarner R."/>
            <person name="Vuilleumier S."/>
            <person name="Kalyuzhnaya M.G."/>
        </authorList>
    </citation>
    <scope>NUCLEOTIDE SEQUENCE [LARGE SCALE GENOMIC DNA]</scope>
    <source>
        <strain evidence="2">ATCC BAA-1314 / JCM 13912 / FAM5</strain>
    </source>
</reference>
<dbReference type="AlphaFoldDB" id="F5RC89"/>
<organism evidence="1 2">
    <name type="scientific">Methyloversatilis universalis (strain ATCC BAA-1314 / DSM 25237 / JCM 13912 / CCUG 52030 / FAM5)</name>
    <dbReference type="NCBI Taxonomy" id="1000565"/>
    <lineage>
        <taxon>Bacteria</taxon>
        <taxon>Pseudomonadati</taxon>
        <taxon>Pseudomonadota</taxon>
        <taxon>Betaproteobacteria</taxon>
        <taxon>Nitrosomonadales</taxon>
        <taxon>Sterolibacteriaceae</taxon>
        <taxon>Methyloversatilis</taxon>
    </lineage>
</organism>
<evidence type="ECO:0008006" key="3">
    <source>
        <dbReference type="Google" id="ProtNLM"/>
    </source>
</evidence>
<keyword evidence="2" id="KW-1185">Reference proteome</keyword>
<evidence type="ECO:0000313" key="1">
    <source>
        <dbReference type="EMBL" id="EGK71862.1"/>
    </source>
</evidence>
<proteinExistence type="predicted"/>
<name>F5RC89_METUF</name>
<protein>
    <recommendedName>
        <fullName evidence="3">DUF1826 domain-containing protein</fullName>
    </recommendedName>
</protein>
<accession>F5RC89</accession>
<dbReference type="Proteomes" id="UP000005019">
    <property type="component" value="Unassembled WGS sequence"/>
</dbReference>
<dbReference type="eggNOG" id="ENOG502ZV50">
    <property type="taxonomic scope" value="Bacteria"/>
</dbReference>
<dbReference type="EMBL" id="AFHG01000045">
    <property type="protein sequence ID" value="EGK71862.1"/>
    <property type="molecule type" value="Genomic_DNA"/>
</dbReference>
<dbReference type="STRING" id="1000565.METUNv1_01887"/>
<dbReference type="InterPro" id="IPR014955">
    <property type="entry name" value="DUF1826"/>
</dbReference>
<comment type="caution">
    <text evidence="1">The sequence shown here is derived from an EMBL/GenBank/DDBJ whole genome shotgun (WGS) entry which is preliminary data.</text>
</comment>
<sequence>MHVDHVTLRLITTWRGPGTEWLDEAGTDRRLLGSDHVIRERAAVHRANTGDILILKGERWPGNSGLGAVHRSPPAEGTQQRRVLFACDAVW</sequence>
<dbReference type="Pfam" id="PF08856">
    <property type="entry name" value="DUF1826"/>
    <property type="match status" value="1"/>
</dbReference>